<sequence length="179" mass="19431">MASLSSRVWFMRLVYCGLMIVILFFHLLPLDTVPRHLAPPDLFVAFTFAWVTRRPDYVPTLLVASAMLTVDLLLQKPPGLLAAMVVAGCAFLRGRAATPASETNFATEWLTVAGVLFAIFAVDRAILGLTEIGAPPLLLSVSQLVLTILFYPIAVVISQAVFGVRKMKRSDADALGARS</sequence>
<keyword evidence="1" id="KW-0472">Membrane</keyword>
<evidence type="ECO:0000256" key="1">
    <source>
        <dbReference type="SAM" id="Phobius"/>
    </source>
</evidence>
<feature type="transmembrane region" description="Helical" evidence="1">
    <location>
        <begin position="109"/>
        <end position="129"/>
    </location>
</feature>
<evidence type="ECO:0000313" key="2">
    <source>
        <dbReference type="EMBL" id="MCL6282944.1"/>
    </source>
</evidence>
<evidence type="ECO:0000313" key="3">
    <source>
        <dbReference type="Proteomes" id="UP001203880"/>
    </source>
</evidence>
<feature type="transmembrane region" description="Helical" evidence="1">
    <location>
        <begin position="80"/>
        <end position="97"/>
    </location>
</feature>
<protein>
    <submittedName>
        <fullName evidence="2">Rod shape-determining protein MreD</fullName>
    </submittedName>
</protein>
<dbReference type="RefSeq" id="WP_249707460.1">
    <property type="nucleotide sequence ID" value="NZ_JAMFMB010000004.1"/>
</dbReference>
<keyword evidence="3" id="KW-1185">Reference proteome</keyword>
<reference evidence="2" key="1">
    <citation type="submission" date="2022-05" db="EMBL/GenBank/DDBJ databases">
        <authorList>
            <person name="Park J.-S."/>
        </authorList>
    </citation>
    <scope>NUCLEOTIDE SEQUENCE</scope>
    <source>
        <strain evidence="2">2012CJ41-6</strain>
    </source>
</reference>
<feature type="transmembrane region" description="Helical" evidence="1">
    <location>
        <begin position="12"/>
        <end position="30"/>
    </location>
</feature>
<dbReference type="EMBL" id="JAMFMB010000004">
    <property type="protein sequence ID" value="MCL6282944.1"/>
    <property type="molecule type" value="Genomic_DNA"/>
</dbReference>
<organism evidence="2 3">
    <name type="scientific">Ruegeria spongiae</name>
    <dbReference type="NCBI Taxonomy" id="2942209"/>
    <lineage>
        <taxon>Bacteria</taxon>
        <taxon>Pseudomonadati</taxon>
        <taxon>Pseudomonadota</taxon>
        <taxon>Alphaproteobacteria</taxon>
        <taxon>Rhodobacterales</taxon>
        <taxon>Roseobacteraceae</taxon>
        <taxon>Ruegeria</taxon>
    </lineage>
</organism>
<keyword evidence="1" id="KW-1133">Transmembrane helix</keyword>
<feature type="transmembrane region" description="Helical" evidence="1">
    <location>
        <begin position="141"/>
        <end position="162"/>
    </location>
</feature>
<dbReference type="Proteomes" id="UP001203880">
    <property type="component" value="Unassembled WGS sequence"/>
</dbReference>
<comment type="caution">
    <text evidence="2">The sequence shown here is derived from an EMBL/GenBank/DDBJ whole genome shotgun (WGS) entry which is preliminary data.</text>
</comment>
<accession>A0ABT0PZB6</accession>
<name>A0ABT0PZB6_9RHOB</name>
<proteinExistence type="predicted"/>
<gene>
    <name evidence="2" type="ORF">M3P21_05300</name>
</gene>
<keyword evidence="1" id="KW-0812">Transmembrane</keyword>